<accession>A0ABW4IAD7</accession>
<dbReference type="InterPro" id="IPR004401">
    <property type="entry name" value="YbaB/EbfC"/>
</dbReference>
<evidence type="ECO:0000256" key="2">
    <source>
        <dbReference type="HAMAP-Rule" id="MF_00274"/>
    </source>
</evidence>
<keyword evidence="4" id="KW-1185">Reference proteome</keyword>
<dbReference type="SUPFAM" id="SSF82607">
    <property type="entry name" value="YbaB-like"/>
    <property type="match status" value="1"/>
</dbReference>
<dbReference type="HAMAP" id="MF_00274">
    <property type="entry name" value="DNA_YbaB_EbfC"/>
    <property type="match status" value="1"/>
</dbReference>
<name>A0ABW4IAD7_9SPHI</name>
<dbReference type="RefSeq" id="WP_379661340.1">
    <property type="nucleotide sequence ID" value="NZ_JBHUDG010000003.1"/>
</dbReference>
<keyword evidence="2" id="KW-0963">Cytoplasm</keyword>
<dbReference type="PANTHER" id="PTHR33449">
    <property type="entry name" value="NUCLEOID-ASSOCIATED PROTEIN YBAB"/>
    <property type="match status" value="1"/>
</dbReference>
<evidence type="ECO:0000313" key="3">
    <source>
        <dbReference type="EMBL" id="MFD1628959.1"/>
    </source>
</evidence>
<comment type="subunit">
    <text evidence="2">Homodimer.</text>
</comment>
<evidence type="ECO:0000313" key="4">
    <source>
        <dbReference type="Proteomes" id="UP001597118"/>
    </source>
</evidence>
<dbReference type="Gene3D" id="3.30.1310.10">
    <property type="entry name" value="Nucleoid-associated protein YbaB-like domain"/>
    <property type="match status" value="1"/>
</dbReference>
<keyword evidence="1 2" id="KW-0238">DNA-binding</keyword>
<comment type="caution">
    <text evidence="3">The sequence shown here is derived from an EMBL/GenBank/DDBJ whole genome shotgun (WGS) entry which is preliminary data.</text>
</comment>
<dbReference type="InterPro" id="IPR036894">
    <property type="entry name" value="YbaB-like_sf"/>
</dbReference>
<dbReference type="Proteomes" id="UP001597118">
    <property type="component" value="Unassembled WGS sequence"/>
</dbReference>
<gene>
    <name evidence="3" type="ORF">ACFSAH_03675</name>
</gene>
<dbReference type="PANTHER" id="PTHR33449:SF1">
    <property type="entry name" value="NUCLEOID-ASSOCIATED PROTEIN YBAB"/>
    <property type="match status" value="1"/>
</dbReference>
<sequence>MFDKLFEAQQKADEMKKRLDSISVKGEAENGAIEVVASANKTIKSIAINEEFFKEADKEQIEELLVVALNKAFEQADNITQSETAAMTQAMLGGMGGLGALGKLFGK</sequence>
<comment type="function">
    <text evidence="2">Binds to DNA and alters its conformation. May be involved in regulation of gene expression, nucleoid organization and DNA protection.</text>
</comment>
<evidence type="ECO:0000256" key="1">
    <source>
        <dbReference type="ARBA" id="ARBA00023125"/>
    </source>
</evidence>
<dbReference type="EMBL" id="JBHUDG010000003">
    <property type="protein sequence ID" value="MFD1628959.1"/>
    <property type="molecule type" value="Genomic_DNA"/>
</dbReference>
<dbReference type="PIRSF" id="PIRSF004555">
    <property type="entry name" value="UCP004555"/>
    <property type="match status" value="1"/>
</dbReference>
<organism evidence="3 4">
    <name type="scientific">Pseudopedobacter beijingensis</name>
    <dbReference type="NCBI Taxonomy" id="1207056"/>
    <lineage>
        <taxon>Bacteria</taxon>
        <taxon>Pseudomonadati</taxon>
        <taxon>Bacteroidota</taxon>
        <taxon>Sphingobacteriia</taxon>
        <taxon>Sphingobacteriales</taxon>
        <taxon>Sphingobacteriaceae</taxon>
        <taxon>Pseudopedobacter</taxon>
    </lineage>
</organism>
<dbReference type="Pfam" id="PF02575">
    <property type="entry name" value="YbaB_DNA_bd"/>
    <property type="match status" value="1"/>
</dbReference>
<protein>
    <recommendedName>
        <fullName evidence="2">Nucleoid-associated protein ACFSAH_03675</fullName>
    </recommendedName>
</protein>
<reference evidence="4" key="1">
    <citation type="journal article" date="2019" name="Int. J. Syst. Evol. Microbiol.">
        <title>The Global Catalogue of Microorganisms (GCM) 10K type strain sequencing project: providing services to taxonomists for standard genome sequencing and annotation.</title>
        <authorList>
            <consortium name="The Broad Institute Genomics Platform"/>
            <consortium name="The Broad Institute Genome Sequencing Center for Infectious Disease"/>
            <person name="Wu L."/>
            <person name="Ma J."/>
        </authorList>
    </citation>
    <scope>NUCLEOTIDE SEQUENCE [LARGE SCALE GENOMIC DNA]</scope>
    <source>
        <strain evidence="4">CCUG 53762</strain>
    </source>
</reference>
<comment type="subcellular location">
    <subcellularLocation>
        <location evidence="2">Cytoplasm</location>
        <location evidence="2">Nucleoid</location>
    </subcellularLocation>
</comment>
<comment type="similarity">
    <text evidence="2">Belongs to the YbaB/EbfC family.</text>
</comment>
<proteinExistence type="inferred from homology"/>